<protein>
    <submittedName>
        <fullName evidence="1">Uncharacterized protein</fullName>
    </submittedName>
</protein>
<comment type="caution">
    <text evidence="1">The sequence shown here is derived from an EMBL/GenBank/DDBJ whole genome shotgun (WGS) entry which is preliminary data.</text>
</comment>
<dbReference type="EMBL" id="CM044704">
    <property type="protein sequence ID" value="KAI5666697.1"/>
    <property type="molecule type" value="Genomic_DNA"/>
</dbReference>
<evidence type="ECO:0000313" key="2">
    <source>
        <dbReference type="Proteomes" id="UP001060085"/>
    </source>
</evidence>
<organism evidence="1 2">
    <name type="scientific">Catharanthus roseus</name>
    <name type="common">Madagascar periwinkle</name>
    <name type="synonym">Vinca rosea</name>
    <dbReference type="NCBI Taxonomy" id="4058"/>
    <lineage>
        <taxon>Eukaryota</taxon>
        <taxon>Viridiplantae</taxon>
        <taxon>Streptophyta</taxon>
        <taxon>Embryophyta</taxon>
        <taxon>Tracheophyta</taxon>
        <taxon>Spermatophyta</taxon>
        <taxon>Magnoliopsida</taxon>
        <taxon>eudicotyledons</taxon>
        <taxon>Gunneridae</taxon>
        <taxon>Pentapetalae</taxon>
        <taxon>asterids</taxon>
        <taxon>lamiids</taxon>
        <taxon>Gentianales</taxon>
        <taxon>Apocynaceae</taxon>
        <taxon>Rauvolfioideae</taxon>
        <taxon>Vinceae</taxon>
        <taxon>Catharanthinae</taxon>
        <taxon>Catharanthus</taxon>
    </lineage>
</organism>
<reference evidence="2" key="1">
    <citation type="journal article" date="2023" name="Nat. Plants">
        <title>Single-cell RNA sequencing provides a high-resolution roadmap for understanding the multicellular compartmentation of specialized metabolism.</title>
        <authorList>
            <person name="Sun S."/>
            <person name="Shen X."/>
            <person name="Li Y."/>
            <person name="Li Y."/>
            <person name="Wang S."/>
            <person name="Li R."/>
            <person name="Zhang H."/>
            <person name="Shen G."/>
            <person name="Guo B."/>
            <person name="Wei J."/>
            <person name="Xu J."/>
            <person name="St-Pierre B."/>
            <person name="Chen S."/>
            <person name="Sun C."/>
        </authorList>
    </citation>
    <scope>NUCLEOTIDE SEQUENCE [LARGE SCALE GENOMIC DNA]</scope>
</reference>
<dbReference type="Proteomes" id="UP001060085">
    <property type="component" value="Linkage Group LG04"/>
</dbReference>
<gene>
    <name evidence="1" type="ORF">M9H77_16550</name>
</gene>
<evidence type="ECO:0000313" key="1">
    <source>
        <dbReference type="EMBL" id="KAI5666697.1"/>
    </source>
</evidence>
<keyword evidence="2" id="KW-1185">Reference proteome</keyword>
<name>A0ACC0B293_CATRO</name>
<proteinExistence type="predicted"/>
<accession>A0ACC0B293</accession>
<sequence>MCLDHFFDDVVAFLFTRTIKTSGHTRETDIRSQSYSCLKFFKYLQKLFLSNQHKQDNAQSLSNTWLPRTTNKKSTRSKTDTAKETVPASAIASNARMMMRSKTSALSQKEVQNTLAPKASSFTKKDDESSSTSSDNEVHYKNPMYESSMAEDSTPSSALPVTMTRTLSTEGQVANHKTS</sequence>